<dbReference type="CDD" id="cd06325">
    <property type="entry name" value="PBP1_ABC_unchar_transporter"/>
    <property type="match status" value="1"/>
</dbReference>
<reference evidence="1" key="1">
    <citation type="submission" date="2022-01" db="EMBL/GenBank/DDBJ databases">
        <title>Genome sequnece data of strain Bradyrhizobium sp. nov.</title>
        <authorList>
            <person name="Zhang J."/>
        </authorList>
    </citation>
    <scope>NUCLEOTIDE SEQUENCE</scope>
    <source>
        <strain evidence="1">WYCCWR 12774</strain>
    </source>
</reference>
<dbReference type="EMBL" id="JAKLUA010000010">
    <property type="protein sequence ID" value="MCG2670554.1"/>
    <property type="molecule type" value="Genomic_DNA"/>
</dbReference>
<dbReference type="InterPro" id="IPR007487">
    <property type="entry name" value="ABC_transpt-TYRBP-like"/>
</dbReference>
<keyword evidence="2" id="KW-1185">Reference proteome</keyword>
<name>A0ABS9LU64_9BRAD</name>
<proteinExistence type="predicted"/>
<dbReference type="Gene3D" id="3.40.50.2300">
    <property type="match status" value="2"/>
</dbReference>
<comment type="caution">
    <text evidence="1">The sequence shown here is derived from an EMBL/GenBank/DDBJ whole genome shotgun (WGS) entry which is preliminary data.</text>
</comment>
<dbReference type="PANTHER" id="PTHR35271">
    <property type="entry name" value="ABC TRANSPORTER, SUBSTRATE-BINDING LIPOPROTEIN-RELATED"/>
    <property type="match status" value="1"/>
</dbReference>
<evidence type="ECO:0000313" key="2">
    <source>
        <dbReference type="Proteomes" id="UP001139012"/>
    </source>
</evidence>
<gene>
    <name evidence="1" type="ORF">L6637_26655</name>
</gene>
<dbReference type="Pfam" id="PF04392">
    <property type="entry name" value="ABC_sub_bind"/>
    <property type="match status" value="1"/>
</dbReference>
<dbReference type="PANTHER" id="PTHR35271:SF1">
    <property type="entry name" value="ABC TRANSPORTER, SUBSTRATE-BINDING LIPOPROTEIN"/>
    <property type="match status" value="1"/>
</dbReference>
<organism evidence="1 2">
    <name type="scientific">Bradyrhizobium zhengyangense</name>
    <dbReference type="NCBI Taxonomy" id="2911009"/>
    <lineage>
        <taxon>Bacteria</taxon>
        <taxon>Pseudomonadati</taxon>
        <taxon>Pseudomonadota</taxon>
        <taxon>Alphaproteobacteria</taxon>
        <taxon>Hyphomicrobiales</taxon>
        <taxon>Nitrobacteraceae</taxon>
        <taxon>Bradyrhizobium</taxon>
    </lineage>
</organism>
<evidence type="ECO:0000313" key="1">
    <source>
        <dbReference type="EMBL" id="MCG2670554.1"/>
    </source>
</evidence>
<dbReference type="Proteomes" id="UP001139012">
    <property type="component" value="Unassembled WGS sequence"/>
</dbReference>
<accession>A0ABS9LU64</accession>
<sequence length="340" mass="36217">MRRREFIGRFGLIGAAASTMFGRGSSAQSVPKRPLIAWAGAPPAGTPAGANVPQLILDLTFGNFVKGLSEFGYEQGRNVDVIKRFDMFTDRVATMEEMVALVKPDIIAAPATLQAVEARKATSTIPIVCGALADAAYLGLIASDARPGGNVTGIEPYIAGLPTKQIELAREIAPTARCVGLLTNMNDPKGPPQVGDLRAACQSLGFSVVEAEANTPNDIPGALAALANEKVDVVVVLQTNLLLVRCEQIGAIALEKRLPTVFGYREHVIHGGLVSYGVDLRWCYRRLGYFVDKILRGVRCGDLPIEFPTKLWLAANLNTAKALGVTVPAGLLARSDEVIE</sequence>
<dbReference type="RefSeq" id="WP_237872388.1">
    <property type="nucleotide sequence ID" value="NZ_JAKLUA010000010.1"/>
</dbReference>
<protein>
    <submittedName>
        <fullName evidence="1">ABC transporter substrate-binding protein</fullName>
    </submittedName>
</protein>